<protein>
    <recommendedName>
        <fullName evidence="3">AAA+ ATPase domain-containing protein</fullName>
    </recommendedName>
</protein>
<dbReference type="Proteomes" id="UP000050863">
    <property type="component" value="Unassembled WGS sequence"/>
</dbReference>
<organism evidence="1 2">
    <name type="scientific">Bradyrhizobium jicamae</name>
    <dbReference type="NCBI Taxonomy" id="280332"/>
    <lineage>
        <taxon>Bacteria</taxon>
        <taxon>Pseudomonadati</taxon>
        <taxon>Pseudomonadota</taxon>
        <taxon>Alphaproteobacteria</taxon>
        <taxon>Hyphomicrobiales</taxon>
        <taxon>Nitrobacteraceae</taxon>
        <taxon>Bradyrhizobium</taxon>
    </lineage>
</organism>
<evidence type="ECO:0000313" key="1">
    <source>
        <dbReference type="EMBL" id="KRR14653.1"/>
    </source>
</evidence>
<dbReference type="InterPro" id="IPR027417">
    <property type="entry name" value="P-loop_NTPase"/>
</dbReference>
<dbReference type="InterPro" id="IPR036390">
    <property type="entry name" value="WH_DNA-bd_sf"/>
</dbReference>
<dbReference type="STRING" id="280332.CQ12_11020"/>
<dbReference type="CDD" id="cd01029">
    <property type="entry name" value="TOPRIM_primases"/>
    <property type="match status" value="1"/>
</dbReference>
<dbReference type="InterPro" id="IPR034154">
    <property type="entry name" value="TOPRIM_DnaG/twinkle"/>
</dbReference>
<keyword evidence="2" id="KW-1185">Reference proteome</keyword>
<dbReference type="SUPFAM" id="SSF110455">
    <property type="entry name" value="Toprim domain"/>
    <property type="match status" value="1"/>
</dbReference>
<proteinExistence type="predicted"/>
<name>A0A0R3MA01_9BRAD</name>
<dbReference type="Pfam" id="PF13481">
    <property type="entry name" value="AAA_25"/>
    <property type="match status" value="1"/>
</dbReference>
<reference evidence="1 2" key="1">
    <citation type="submission" date="2014-03" db="EMBL/GenBank/DDBJ databases">
        <title>Bradyrhizobium valentinum sp. nov., isolated from effective nodules of Lupinus mariae-josephae, a lupine endemic of basic-lime soils in Eastern Spain.</title>
        <authorList>
            <person name="Duran D."/>
            <person name="Rey L."/>
            <person name="Navarro A."/>
            <person name="Busquets A."/>
            <person name="Imperial J."/>
            <person name="Ruiz-Argueso T."/>
        </authorList>
    </citation>
    <scope>NUCLEOTIDE SEQUENCE [LARGE SCALE GENOMIC DNA]</scope>
    <source>
        <strain evidence="1 2">PAC68</strain>
    </source>
</reference>
<dbReference type="SUPFAM" id="SSF52540">
    <property type="entry name" value="P-loop containing nucleoside triphosphate hydrolases"/>
    <property type="match status" value="1"/>
</dbReference>
<dbReference type="EMBL" id="LLXZ01000012">
    <property type="protein sequence ID" value="KRR14653.1"/>
    <property type="molecule type" value="Genomic_DNA"/>
</dbReference>
<dbReference type="SUPFAM" id="SSF46785">
    <property type="entry name" value="Winged helix' DNA-binding domain"/>
    <property type="match status" value="1"/>
</dbReference>
<accession>A0A0R3MA01</accession>
<dbReference type="Gene3D" id="3.40.50.300">
    <property type="entry name" value="P-loop containing nucleotide triphosphate hydrolases"/>
    <property type="match status" value="1"/>
</dbReference>
<comment type="caution">
    <text evidence="1">The sequence shown here is derived from an EMBL/GenBank/DDBJ whole genome shotgun (WGS) entry which is preliminary data.</text>
</comment>
<dbReference type="Gene3D" id="3.40.1360.10">
    <property type="match status" value="1"/>
</dbReference>
<evidence type="ECO:0008006" key="3">
    <source>
        <dbReference type="Google" id="ProtNLM"/>
    </source>
</evidence>
<sequence>MVVYSFAGDDPLVCKDYIRERAGLPRWEPARVQARPDPIARMTSRVAQVAPPSKPTAYVYQREDGQPYLRVNRTAAKGFWQEQWDGTAWVKGAPKVKIPYRLPELVAATDAPVLIVEGEKDVDNLLALGFAATTNSGGAEKWTADLNQYLEGRDIYILPDNDEPGVRHAEQVAAALQGVARSIRTLNLPDLPSKGDVSDWLEAGGTADDLTALMRQAPAPEAQPCLVKSSAEFVRGFVPPDYAIDGLVQRRFLYSLTAPTGHGKTAIALLFAASKALGRSIGNREVDPGRVLYLIGENPDDLKMRWIAFAEKMKFDTEAIDVHFVEGVLKLSNTGQRIKTEIERLGGNVDLVIVDTSAAYFEGTEENGNVEAGTHARQMRQILGGLPGGPCVIVLCHPVKSPTQGNLLPRGGGAFIAEVDGNLTCWKTDSLVSLHWQGKFRGPDFAPITFQVETVTSERIRDSKGRLIPTVIAKTLSDNERRAAEASSRSDEDAVLSILADNDHLSLVALANALGWTTHNGEPNKSKVQRLAERLKKAKLVESDRSGLFLSPKGKDEAKRVKTNAALAGATYG</sequence>
<evidence type="ECO:0000313" key="2">
    <source>
        <dbReference type="Proteomes" id="UP000050863"/>
    </source>
</evidence>
<dbReference type="AlphaFoldDB" id="A0A0R3MA01"/>
<gene>
    <name evidence="1" type="ORF">CQ12_11020</name>
</gene>